<dbReference type="InterPro" id="IPR036692">
    <property type="entry name" value="Shew3726-like_sf"/>
</dbReference>
<evidence type="ECO:0000313" key="1">
    <source>
        <dbReference type="EMBL" id="AEG68859.1"/>
    </source>
</evidence>
<dbReference type="Gene3D" id="3.30.160.140">
    <property type="entry name" value="Shew3726-like"/>
    <property type="match status" value="1"/>
</dbReference>
<organism evidence="1 2">
    <name type="scientific">Ralstonia solanacearum (strain Po82)</name>
    <dbReference type="NCBI Taxonomy" id="1031711"/>
    <lineage>
        <taxon>Bacteria</taxon>
        <taxon>Pseudomonadati</taxon>
        <taxon>Pseudomonadota</taxon>
        <taxon>Betaproteobacteria</taxon>
        <taxon>Burkholderiales</taxon>
        <taxon>Burkholderiaceae</taxon>
        <taxon>Ralstonia</taxon>
        <taxon>Ralstonia solanacearum species complex</taxon>
    </lineage>
</organism>
<dbReference type="eggNOG" id="ENOG50343ST">
    <property type="taxonomic scope" value="Bacteria"/>
</dbReference>
<dbReference type="SUPFAM" id="SSF160272">
    <property type="entry name" value="Shew3726-like"/>
    <property type="match status" value="1"/>
</dbReference>
<protein>
    <recommendedName>
        <fullName evidence="3">DUF1488 domain-containing protein</fullName>
    </recommendedName>
</protein>
<dbReference type="InterPro" id="IPR009962">
    <property type="entry name" value="DUF1488"/>
</dbReference>
<name>F6G0L4_RALS8</name>
<gene>
    <name evidence="1" type="ordered locus">RSPO_c01559</name>
</gene>
<reference evidence="1 2" key="1">
    <citation type="journal article" date="2011" name="J. Bacteriol.">
        <title>Complete genome sequence of the plant pathogen Ralstonia solanacearum strain Po82.</title>
        <authorList>
            <person name="Xu J."/>
            <person name="Zheng H.J."/>
            <person name="Liu L."/>
            <person name="Pan Z.C."/>
            <person name="Prior P."/>
            <person name="Tang B."/>
            <person name="Xu J.S."/>
            <person name="Zhang H."/>
            <person name="Tian Q."/>
            <person name="Zhang L.Q."/>
            <person name="Feng J."/>
        </authorList>
    </citation>
    <scope>NUCLEOTIDE SEQUENCE [LARGE SCALE GENOMIC DNA]</scope>
    <source>
        <strain evidence="1 2">Po82</strain>
    </source>
</reference>
<accession>F6G0L4</accession>
<dbReference type="AlphaFoldDB" id="F6G0L4"/>
<sequence>MRRHTLEASGTTCRVLQGAAMKSIDFPPGRPHYSATDLTLTCIANVDGSPACYAVTAEALEDHFGARSYRQEDLLLALETHRDAIEEMARALFKLTESHNIVLRSGHFRFGM</sequence>
<dbReference type="EMBL" id="CP002819">
    <property type="protein sequence ID" value="AEG68859.1"/>
    <property type="molecule type" value="Genomic_DNA"/>
</dbReference>
<evidence type="ECO:0000313" key="2">
    <source>
        <dbReference type="Proteomes" id="UP000007953"/>
    </source>
</evidence>
<evidence type="ECO:0008006" key="3">
    <source>
        <dbReference type="Google" id="ProtNLM"/>
    </source>
</evidence>
<dbReference type="Proteomes" id="UP000007953">
    <property type="component" value="Chromosome"/>
</dbReference>
<dbReference type="PATRIC" id="fig|1031711.3.peg.1517"/>
<proteinExistence type="predicted"/>
<dbReference type="HOGENOM" id="CLU_163334_0_0_4"/>
<dbReference type="KEGG" id="rsn:RSPO_c01559"/>
<dbReference type="Pfam" id="PF07369">
    <property type="entry name" value="DUF1488"/>
    <property type="match status" value="1"/>
</dbReference>